<dbReference type="InterPro" id="IPR000620">
    <property type="entry name" value="EamA_dom"/>
</dbReference>
<feature type="transmembrane region" description="Helical" evidence="6">
    <location>
        <begin position="130"/>
        <end position="152"/>
    </location>
</feature>
<evidence type="ECO:0000259" key="7">
    <source>
        <dbReference type="Pfam" id="PF00892"/>
    </source>
</evidence>
<name>A0A975SM36_9RHOO</name>
<proteinExistence type="predicted"/>
<feature type="transmembrane region" description="Helical" evidence="6">
    <location>
        <begin position="279"/>
        <end position="298"/>
    </location>
</feature>
<evidence type="ECO:0000256" key="6">
    <source>
        <dbReference type="SAM" id="Phobius"/>
    </source>
</evidence>
<keyword evidence="2" id="KW-1003">Cell membrane</keyword>
<feature type="transmembrane region" description="Helical" evidence="6">
    <location>
        <begin position="40"/>
        <end position="58"/>
    </location>
</feature>
<reference evidence="8" key="1">
    <citation type="submission" date="2020-11" db="EMBL/GenBank/DDBJ databases">
        <title>Azospira inquinata sp. nov.</title>
        <authorList>
            <person name="Moe W.M."/>
            <person name="Mikes M.C."/>
        </authorList>
    </citation>
    <scope>NUCLEOTIDE SEQUENCE</scope>
    <source>
        <strain evidence="8">Azo-3</strain>
    </source>
</reference>
<feature type="transmembrane region" description="Helical" evidence="6">
    <location>
        <begin position="158"/>
        <end position="174"/>
    </location>
</feature>
<keyword evidence="4 6" id="KW-1133">Transmembrane helix</keyword>
<evidence type="ECO:0000256" key="4">
    <source>
        <dbReference type="ARBA" id="ARBA00022989"/>
    </source>
</evidence>
<gene>
    <name evidence="8" type="ORF">Azoinq_13740</name>
</gene>
<feature type="domain" description="EamA" evidence="7">
    <location>
        <begin position="9"/>
        <end position="141"/>
    </location>
</feature>
<keyword evidence="9" id="KW-1185">Reference proteome</keyword>
<feature type="domain" description="EamA" evidence="7">
    <location>
        <begin position="156"/>
        <end position="296"/>
    </location>
</feature>
<dbReference type="KEGG" id="aiq:Azoinq_13740"/>
<evidence type="ECO:0000313" key="9">
    <source>
        <dbReference type="Proteomes" id="UP000683428"/>
    </source>
</evidence>
<evidence type="ECO:0000256" key="3">
    <source>
        <dbReference type="ARBA" id="ARBA00022692"/>
    </source>
</evidence>
<dbReference type="GO" id="GO:0005886">
    <property type="term" value="C:plasma membrane"/>
    <property type="evidence" value="ECO:0007669"/>
    <property type="project" value="UniProtKB-SubCell"/>
</dbReference>
<protein>
    <submittedName>
        <fullName evidence="8">DMT family transporter</fullName>
    </submittedName>
</protein>
<feature type="transmembrane region" description="Helical" evidence="6">
    <location>
        <begin position="99"/>
        <end position="118"/>
    </location>
</feature>
<organism evidence="8 9">
    <name type="scientific">Azospira inquinata</name>
    <dbReference type="NCBI Taxonomy" id="2785627"/>
    <lineage>
        <taxon>Bacteria</taxon>
        <taxon>Pseudomonadati</taxon>
        <taxon>Pseudomonadota</taxon>
        <taxon>Betaproteobacteria</taxon>
        <taxon>Rhodocyclales</taxon>
        <taxon>Rhodocyclaceae</taxon>
        <taxon>Azospira</taxon>
    </lineage>
</organism>
<evidence type="ECO:0000256" key="5">
    <source>
        <dbReference type="ARBA" id="ARBA00023136"/>
    </source>
</evidence>
<feature type="transmembrane region" description="Helical" evidence="6">
    <location>
        <begin position="254"/>
        <end position="273"/>
    </location>
</feature>
<dbReference type="InterPro" id="IPR051258">
    <property type="entry name" value="Diverse_Substrate_Transporter"/>
</dbReference>
<dbReference type="AlphaFoldDB" id="A0A975SM36"/>
<keyword evidence="3 6" id="KW-0812">Transmembrane</keyword>
<dbReference type="Pfam" id="PF00892">
    <property type="entry name" value="EamA"/>
    <property type="match status" value="2"/>
</dbReference>
<dbReference type="PANTHER" id="PTHR42920">
    <property type="entry name" value="OS03G0707200 PROTEIN-RELATED"/>
    <property type="match status" value="1"/>
</dbReference>
<evidence type="ECO:0000256" key="1">
    <source>
        <dbReference type="ARBA" id="ARBA00004651"/>
    </source>
</evidence>
<feature type="transmembrane region" description="Helical" evidence="6">
    <location>
        <begin position="186"/>
        <end position="205"/>
    </location>
</feature>
<keyword evidence="5 6" id="KW-0472">Membrane</keyword>
<sequence length="306" mass="32993">MPKWMRHPYLLLTLTALFWSGNIVVGRGLRADVPPVALAFWRWVIALACTLPLAWPHWRRQWPALRKGWLAVLLLGLLGIGGYNTFAYVGLQYTTATNALLLNSFIPIVTIAISWAFLGKHLNRVEGLGVLVSLAGVATVVSQGDMGVLAGLRLNRGDLWLLLAVVTWALYTVGLHKRPAGVHPALLMAALTVVGILSLAPAYAWELGWLGGPGRHMSLHAGSLAGVLYVGIIPSFIGFIFYNRGVAEVGANKASLFIHLMPVFGTLLSALFLGEVPHLYHGVGIALIFAGIYLTTAFRPRVAGAP</sequence>
<evidence type="ECO:0000313" key="8">
    <source>
        <dbReference type="EMBL" id="QWT48868.1"/>
    </source>
</evidence>
<dbReference type="EMBL" id="CP064782">
    <property type="protein sequence ID" value="QWT48868.1"/>
    <property type="molecule type" value="Genomic_DNA"/>
</dbReference>
<feature type="transmembrane region" description="Helical" evidence="6">
    <location>
        <begin position="70"/>
        <end position="93"/>
    </location>
</feature>
<dbReference type="Proteomes" id="UP000683428">
    <property type="component" value="Chromosome"/>
</dbReference>
<comment type="subcellular location">
    <subcellularLocation>
        <location evidence="1">Cell membrane</location>
        <topology evidence="1">Multi-pass membrane protein</topology>
    </subcellularLocation>
</comment>
<feature type="transmembrane region" description="Helical" evidence="6">
    <location>
        <begin position="217"/>
        <end position="242"/>
    </location>
</feature>
<evidence type="ECO:0000256" key="2">
    <source>
        <dbReference type="ARBA" id="ARBA00022475"/>
    </source>
</evidence>
<dbReference type="RefSeq" id="WP_216128338.1">
    <property type="nucleotide sequence ID" value="NZ_CP064782.1"/>
</dbReference>
<accession>A0A975SM36</accession>
<dbReference type="PANTHER" id="PTHR42920:SF11">
    <property type="entry name" value="INNER MEMBRANE PROTEIN YTFF"/>
    <property type="match status" value="1"/>
</dbReference>